<evidence type="ECO:0000256" key="12">
    <source>
        <dbReference type="ARBA" id="ARBA00048679"/>
    </source>
</evidence>
<evidence type="ECO:0000313" key="16">
    <source>
        <dbReference type="WBParaSite" id="SBAD_0001113601-mRNA-1"/>
    </source>
</evidence>
<dbReference type="SUPFAM" id="SSF56112">
    <property type="entry name" value="Protein kinase-like (PK-like)"/>
    <property type="match status" value="1"/>
</dbReference>
<dbReference type="EMBL" id="UZAM01014524">
    <property type="protein sequence ID" value="VDP34406.1"/>
    <property type="molecule type" value="Genomic_DNA"/>
</dbReference>
<protein>
    <recommendedName>
        <fullName evidence="3">non-specific serine/threonine protein kinase</fullName>
        <ecNumber evidence="3">2.7.11.1</ecNumber>
    </recommendedName>
</protein>
<dbReference type="SMART" id="SM00090">
    <property type="entry name" value="RIO"/>
    <property type="match status" value="1"/>
</dbReference>
<evidence type="ECO:0000256" key="9">
    <source>
        <dbReference type="ARBA" id="ARBA00022840"/>
    </source>
</evidence>
<dbReference type="GO" id="GO:0046872">
    <property type="term" value="F:metal ion binding"/>
    <property type="evidence" value="ECO:0007669"/>
    <property type="project" value="UniProtKB-KW"/>
</dbReference>
<comment type="catalytic activity">
    <reaction evidence="11">
        <text>L-threonyl-[protein] + ATP = O-phospho-L-threonyl-[protein] + ADP + H(+)</text>
        <dbReference type="Rhea" id="RHEA:46608"/>
        <dbReference type="Rhea" id="RHEA-COMP:11060"/>
        <dbReference type="Rhea" id="RHEA-COMP:11605"/>
        <dbReference type="ChEBI" id="CHEBI:15378"/>
        <dbReference type="ChEBI" id="CHEBI:30013"/>
        <dbReference type="ChEBI" id="CHEBI:30616"/>
        <dbReference type="ChEBI" id="CHEBI:61977"/>
        <dbReference type="ChEBI" id="CHEBI:456216"/>
        <dbReference type="EC" id="2.7.11.1"/>
    </reaction>
</comment>
<reference evidence="16" key="1">
    <citation type="submission" date="2016-06" db="UniProtKB">
        <authorList>
            <consortium name="WormBaseParasite"/>
        </authorList>
    </citation>
    <scope>IDENTIFICATION</scope>
</reference>
<dbReference type="EC" id="2.7.11.1" evidence="3"/>
<evidence type="ECO:0000256" key="10">
    <source>
        <dbReference type="ARBA" id="ARBA00022842"/>
    </source>
</evidence>
<dbReference type="AlphaFoldDB" id="A0A183J4G2"/>
<organism evidence="16">
    <name type="scientific">Soboliphyme baturini</name>
    <dbReference type="NCBI Taxonomy" id="241478"/>
    <lineage>
        <taxon>Eukaryota</taxon>
        <taxon>Metazoa</taxon>
        <taxon>Ecdysozoa</taxon>
        <taxon>Nematoda</taxon>
        <taxon>Enoplea</taxon>
        <taxon>Dorylaimia</taxon>
        <taxon>Dioctophymatida</taxon>
        <taxon>Dioctophymatoidea</taxon>
        <taxon>Soboliphymatidae</taxon>
        <taxon>Soboliphyme</taxon>
    </lineage>
</organism>
<dbReference type="InterPro" id="IPR018934">
    <property type="entry name" value="RIO_dom"/>
</dbReference>
<name>A0A183J4G2_9BILA</name>
<comment type="cofactor">
    <cofactor evidence="1">
        <name>Mg(2+)</name>
        <dbReference type="ChEBI" id="CHEBI:18420"/>
    </cofactor>
</comment>
<dbReference type="PANTHER" id="PTHR45852">
    <property type="entry name" value="SER/THR-PROTEIN KINASE RIO2"/>
    <property type="match status" value="1"/>
</dbReference>
<dbReference type="InterPro" id="IPR018935">
    <property type="entry name" value="RIO_kinase_CS"/>
</dbReference>
<dbReference type="InterPro" id="IPR030484">
    <property type="entry name" value="Rio2"/>
</dbReference>
<evidence type="ECO:0000256" key="2">
    <source>
        <dbReference type="ARBA" id="ARBA00009196"/>
    </source>
</evidence>
<comment type="catalytic activity">
    <reaction evidence="12">
        <text>L-seryl-[protein] + ATP = O-phospho-L-seryl-[protein] + ADP + H(+)</text>
        <dbReference type="Rhea" id="RHEA:17989"/>
        <dbReference type="Rhea" id="RHEA-COMP:9863"/>
        <dbReference type="Rhea" id="RHEA-COMP:11604"/>
        <dbReference type="ChEBI" id="CHEBI:15378"/>
        <dbReference type="ChEBI" id="CHEBI:29999"/>
        <dbReference type="ChEBI" id="CHEBI:30616"/>
        <dbReference type="ChEBI" id="CHEBI:83421"/>
        <dbReference type="ChEBI" id="CHEBI:456216"/>
        <dbReference type="EC" id="2.7.11.1"/>
    </reaction>
</comment>
<gene>
    <name evidence="14" type="ORF">SBAD_LOCUS10760</name>
</gene>
<dbReference type="Gene3D" id="1.10.510.10">
    <property type="entry name" value="Transferase(Phosphotransferase) domain 1"/>
    <property type="match status" value="1"/>
</dbReference>
<dbReference type="Proteomes" id="UP000270296">
    <property type="component" value="Unassembled WGS sequence"/>
</dbReference>
<evidence type="ECO:0000259" key="13">
    <source>
        <dbReference type="SMART" id="SM00090"/>
    </source>
</evidence>
<evidence type="ECO:0000256" key="11">
    <source>
        <dbReference type="ARBA" id="ARBA00047899"/>
    </source>
</evidence>
<dbReference type="GO" id="GO:0005634">
    <property type="term" value="C:nucleus"/>
    <property type="evidence" value="ECO:0007669"/>
    <property type="project" value="TreeGrafter"/>
</dbReference>
<dbReference type="CDD" id="cd05144">
    <property type="entry name" value="RIO2_C"/>
    <property type="match status" value="1"/>
</dbReference>
<evidence type="ECO:0000313" key="15">
    <source>
        <dbReference type="Proteomes" id="UP000270296"/>
    </source>
</evidence>
<evidence type="ECO:0000256" key="8">
    <source>
        <dbReference type="ARBA" id="ARBA00022777"/>
    </source>
</evidence>
<sequence>MRVQLDGYRLTNLGYDYLALISLALHGTVLSVGNQIGVGKESANDEQHEDLVLKLHRLGRTSFRKLKEKRDYHKRRSHISWLYLSRLAATKEYAFMKVLYDHEFAVPKPVGHNRHCIAMQLVKGHCLCNVHHVDHPDKLYNQLMEIIVRLAEHGLIHGDFNEFNIMLSDDDQPVLIDFPQMISTSHENAEWYFDRDVKCVVDFFRKRFSYECDFCPEFDDIERKFSLDVEVNASGCQRKSRLSDEEKVYQCKC</sequence>
<reference evidence="14 15" key="2">
    <citation type="submission" date="2018-11" db="EMBL/GenBank/DDBJ databases">
        <authorList>
            <consortium name="Pathogen Informatics"/>
        </authorList>
    </citation>
    <scope>NUCLEOTIDE SEQUENCE [LARGE SCALE GENOMIC DNA]</scope>
</reference>
<keyword evidence="10" id="KW-0460">Magnesium</keyword>
<dbReference type="FunFam" id="3.30.200.20:FF:000052">
    <property type="entry name" value="Serine/threonine-protein kinase RIO2"/>
    <property type="match status" value="1"/>
</dbReference>
<comment type="similarity">
    <text evidence="2">Belongs to the protein kinase superfamily. RIO-type Ser/Thr kinase family.</text>
</comment>
<accession>A0A183J4G2</accession>
<evidence type="ECO:0000256" key="4">
    <source>
        <dbReference type="ARBA" id="ARBA00022527"/>
    </source>
</evidence>
<dbReference type="InterPro" id="IPR011009">
    <property type="entry name" value="Kinase-like_dom_sf"/>
</dbReference>
<dbReference type="PROSITE" id="PS01245">
    <property type="entry name" value="RIO1"/>
    <property type="match status" value="1"/>
</dbReference>
<dbReference type="GO" id="GO:0004674">
    <property type="term" value="F:protein serine/threonine kinase activity"/>
    <property type="evidence" value="ECO:0007669"/>
    <property type="project" value="UniProtKB-KW"/>
</dbReference>
<keyword evidence="15" id="KW-1185">Reference proteome</keyword>
<dbReference type="InterPro" id="IPR000687">
    <property type="entry name" value="RIO_kinase"/>
</dbReference>
<evidence type="ECO:0000256" key="5">
    <source>
        <dbReference type="ARBA" id="ARBA00022679"/>
    </source>
</evidence>
<dbReference type="FunFam" id="1.10.510.10:FF:000307">
    <property type="entry name" value="Serine/threonine-protein kinase RIO2"/>
    <property type="match status" value="1"/>
</dbReference>
<keyword evidence="5" id="KW-0808">Transferase</keyword>
<dbReference type="Pfam" id="PF01163">
    <property type="entry name" value="RIO1"/>
    <property type="match status" value="1"/>
</dbReference>
<evidence type="ECO:0000256" key="7">
    <source>
        <dbReference type="ARBA" id="ARBA00022741"/>
    </source>
</evidence>
<evidence type="ECO:0000313" key="14">
    <source>
        <dbReference type="EMBL" id="VDP34406.1"/>
    </source>
</evidence>
<keyword evidence="8" id="KW-0418">Kinase</keyword>
<evidence type="ECO:0000256" key="6">
    <source>
        <dbReference type="ARBA" id="ARBA00022723"/>
    </source>
</evidence>
<keyword evidence="4" id="KW-0723">Serine/threonine-protein kinase</keyword>
<dbReference type="PANTHER" id="PTHR45852:SF1">
    <property type="entry name" value="SERINE_THREONINE-PROTEIN KINASE RIO2"/>
    <property type="match status" value="1"/>
</dbReference>
<keyword evidence="6" id="KW-0479">Metal-binding</keyword>
<feature type="domain" description="RIO kinase" evidence="13">
    <location>
        <begin position="1"/>
        <end position="223"/>
    </location>
</feature>
<keyword evidence="7" id="KW-0547">Nucleotide-binding</keyword>
<evidence type="ECO:0000256" key="3">
    <source>
        <dbReference type="ARBA" id="ARBA00012513"/>
    </source>
</evidence>
<keyword evidence="9" id="KW-0067">ATP-binding</keyword>
<dbReference type="GO" id="GO:0005829">
    <property type="term" value="C:cytosol"/>
    <property type="evidence" value="ECO:0007669"/>
    <property type="project" value="TreeGrafter"/>
</dbReference>
<dbReference type="GO" id="GO:0030490">
    <property type="term" value="P:maturation of SSU-rRNA"/>
    <property type="evidence" value="ECO:0007669"/>
    <property type="project" value="TreeGrafter"/>
</dbReference>
<dbReference type="GO" id="GO:0030688">
    <property type="term" value="C:preribosome, small subunit precursor"/>
    <property type="evidence" value="ECO:0007669"/>
    <property type="project" value="TreeGrafter"/>
</dbReference>
<dbReference type="GO" id="GO:0005524">
    <property type="term" value="F:ATP binding"/>
    <property type="evidence" value="ECO:0007669"/>
    <property type="project" value="UniProtKB-KW"/>
</dbReference>
<dbReference type="Gene3D" id="3.30.200.20">
    <property type="entry name" value="Phosphorylase Kinase, domain 1"/>
    <property type="match status" value="1"/>
</dbReference>
<dbReference type="WBParaSite" id="SBAD_0001113601-mRNA-1">
    <property type="protein sequence ID" value="SBAD_0001113601-mRNA-1"/>
    <property type="gene ID" value="SBAD_0001113601"/>
</dbReference>
<evidence type="ECO:0000256" key="1">
    <source>
        <dbReference type="ARBA" id="ARBA00001946"/>
    </source>
</evidence>
<proteinExistence type="inferred from homology"/>
<dbReference type="OrthoDB" id="10258631at2759"/>